<sequence length="117" mass="12815">MQLIECPWCGPREEIEFSYGGEAHVPYPAEPAALDDTEWAHYVFFRSNPKGLFAERWVHSVGCRRWFNAVRDTVTYRFAAVYPIGGAVPALATGEAAASDAPDSTPVPAAELESAAR</sequence>
<name>A0ABS7I290_9MICO</name>
<evidence type="ECO:0000313" key="2">
    <source>
        <dbReference type="EMBL" id="MBW9111438.1"/>
    </source>
</evidence>
<dbReference type="InterPro" id="IPR006279">
    <property type="entry name" value="SoxD"/>
</dbReference>
<dbReference type="NCBIfam" id="TIGR01374">
    <property type="entry name" value="soxD"/>
    <property type="match status" value="1"/>
</dbReference>
<dbReference type="EMBL" id="JAEUAX010000012">
    <property type="protein sequence ID" value="MBW9111438.1"/>
    <property type="molecule type" value="Genomic_DNA"/>
</dbReference>
<reference evidence="2 3" key="1">
    <citation type="journal article" date="2021" name="MBio">
        <title>Poor Competitiveness of Bradyrhizobium in Pigeon Pea Root Colonization in Indian Soils.</title>
        <authorList>
            <person name="Chalasani D."/>
            <person name="Basu A."/>
            <person name="Pullabhotla S.V.S.R.N."/>
            <person name="Jorrin B."/>
            <person name="Neal A.L."/>
            <person name="Poole P.S."/>
            <person name="Podile A.R."/>
            <person name="Tkacz A."/>
        </authorList>
    </citation>
    <scope>NUCLEOTIDE SEQUENCE [LARGE SCALE GENOMIC DNA]</scope>
    <source>
        <strain evidence="2 3">HU12</strain>
    </source>
</reference>
<evidence type="ECO:0000313" key="3">
    <source>
        <dbReference type="Proteomes" id="UP000777440"/>
    </source>
</evidence>
<dbReference type="Proteomes" id="UP000777440">
    <property type="component" value="Unassembled WGS sequence"/>
</dbReference>
<keyword evidence="3" id="KW-1185">Reference proteome</keyword>
<protein>
    <submittedName>
        <fullName evidence="2">Sarcosine oxidase subunit delta</fullName>
    </submittedName>
</protein>
<feature type="region of interest" description="Disordered" evidence="1">
    <location>
        <begin position="95"/>
        <end position="117"/>
    </location>
</feature>
<dbReference type="InterPro" id="IPR038561">
    <property type="entry name" value="SoxD_sf"/>
</dbReference>
<gene>
    <name evidence="2" type="ORF">JNB61_16830</name>
</gene>
<proteinExistence type="predicted"/>
<dbReference type="Gene3D" id="3.30.2270.10">
    <property type="entry name" value="Folate-binding superfamily"/>
    <property type="match status" value="1"/>
</dbReference>
<evidence type="ECO:0000256" key="1">
    <source>
        <dbReference type="SAM" id="MobiDB-lite"/>
    </source>
</evidence>
<accession>A0ABS7I290</accession>
<dbReference type="Pfam" id="PF04267">
    <property type="entry name" value="SoxD"/>
    <property type="match status" value="1"/>
</dbReference>
<organism evidence="2 3">
    <name type="scientific">Microbacterium ureisolvens</name>
    <dbReference type="NCBI Taxonomy" id="2781186"/>
    <lineage>
        <taxon>Bacteria</taxon>
        <taxon>Bacillati</taxon>
        <taxon>Actinomycetota</taxon>
        <taxon>Actinomycetes</taxon>
        <taxon>Micrococcales</taxon>
        <taxon>Microbacteriaceae</taxon>
        <taxon>Microbacterium</taxon>
    </lineage>
</organism>
<dbReference type="RefSeq" id="WP_220291288.1">
    <property type="nucleotide sequence ID" value="NZ_JAEUAX010000012.1"/>
</dbReference>
<comment type="caution">
    <text evidence="2">The sequence shown here is derived from an EMBL/GenBank/DDBJ whole genome shotgun (WGS) entry which is preliminary data.</text>
</comment>